<dbReference type="Proteomes" id="UP000633418">
    <property type="component" value="Chromosome"/>
</dbReference>
<name>A0A9E6PV43_9PSED</name>
<keyword evidence="3" id="KW-1185">Reference proteome</keyword>
<keyword evidence="1" id="KW-0175">Coiled coil</keyword>
<reference evidence="2 3" key="2">
    <citation type="journal article" date="2021" name="Microorganisms">
        <title>The Ever-Expanding Pseudomonas Genus: Description of 43 New Species and Partition of the Pseudomonas putida Group.</title>
        <authorList>
            <person name="Girard L."/>
            <person name="Lood C."/>
            <person name="Hofte M."/>
            <person name="Vandamme P."/>
            <person name="Rokni-Zadeh H."/>
            <person name="van Noort V."/>
            <person name="Lavigne R."/>
            <person name="De Mot R."/>
        </authorList>
    </citation>
    <scope>NUCLEOTIDE SEQUENCE [LARGE SCALE GENOMIC DNA]</scope>
    <source>
        <strain evidence="2 3">RW9S1A</strain>
    </source>
</reference>
<proteinExistence type="predicted"/>
<dbReference type="Pfam" id="PF07820">
    <property type="entry name" value="TraC"/>
    <property type="match status" value="1"/>
</dbReference>
<organism evidence="2 3">
    <name type="scientific">Pseudomonas xantholysinigenes</name>
    <dbReference type="NCBI Taxonomy" id="2745490"/>
    <lineage>
        <taxon>Bacteria</taxon>
        <taxon>Pseudomonadati</taxon>
        <taxon>Pseudomonadota</taxon>
        <taxon>Gammaproteobacteria</taxon>
        <taxon>Pseudomonadales</taxon>
        <taxon>Pseudomonadaceae</taxon>
        <taxon>Pseudomonas</taxon>
    </lineage>
</organism>
<dbReference type="InterPro" id="IPR012930">
    <property type="entry name" value="TraC"/>
</dbReference>
<dbReference type="AlphaFoldDB" id="A0A9E6PV43"/>
<reference evidence="2 3" key="1">
    <citation type="journal article" date="2020" name="Microorganisms">
        <title>Reliable Identification of Environmental Pseudomonas Isolates Using the rpoD Gene.</title>
        <authorList>
            <consortium name="The Broad Institute Genome Sequencing Platform"/>
            <person name="Girard L."/>
            <person name="Lood C."/>
            <person name="Rokni-Zadeh H."/>
            <person name="van Noort V."/>
            <person name="Lavigne R."/>
            <person name="De Mot R."/>
        </authorList>
    </citation>
    <scope>NUCLEOTIDE SEQUENCE [LARGE SCALE GENOMIC DNA]</scope>
    <source>
        <strain evidence="2 3">RW9S1A</strain>
    </source>
</reference>
<dbReference type="EMBL" id="CP077095">
    <property type="protein sequence ID" value="QXI37527.1"/>
    <property type="molecule type" value="Genomic_DNA"/>
</dbReference>
<gene>
    <name evidence="2" type="ORF">HU772_019645</name>
</gene>
<protein>
    <submittedName>
        <fullName evidence="2">TraC family protein</fullName>
    </submittedName>
</protein>
<sequence>MARKTLSERRSDALSELETAKARLAKLDNETADRIGRIAIKSGLVNLELTDDQVRKEFDRIVEKISKGIDHEDSSSHQRIS</sequence>
<accession>A0A9E6PV43</accession>
<evidence type="ECO:0000313" key="3">
    <source>
        <dbReference type="Proteomes" id="UP000633418"/>
    </source>
</evidence>
<feature type="coiled-coil region" evidence="1">
    <location>
        <begin position="3"/>
        <end position="30"/>
    </location>
</feature>
<evidence type="ECO:0000313" key="2">
    <source>
        <dbReference type="EMBL" id="QXI37527.1"/>
    </source>
</evidence>
<evidence type="ECO:0000256" key="1">
    <source>
        <dbReference type="SAM" id="Coils"/>
    </source>
</evidence>
<dbReference type="KEGG" id="pxn:HU772_019645"/>